<evidence type="ECO:0000313" key="2">
    <source>
        <dbReference type="EMBL" id="CAE1168356.1"/>
    </source>
</evidence>
<feature type="transmembrane region" description="Helical" evidence="1">
    <location>
        <begin position="96"/>
        <end position="115"/>
    </location>
</feature>
<feature type="transmembrane region" description="Helical" evidence="1">
    <location>
        <begin position="258"/>
        <end position="275"/>
    </location>
</feature>
<gene>
    <name evidence="2" type="ORF">SPHA_9986</name>
</gene>
<sequence>MFLLSSSFISSSVFFSLSFHYYFLFSYFLPPLIFLFISFSLLTSRLHVTANLHSTNTARVHSLSSFHFSLCFLGHMLLSASISISPPLSLSLSLSASLPLCFSHSASLTLLLFALKRYKYQTIFLLPYIKKWQKHLITELAIERHLFYTFFFFSFLLTPSPKKCRVSLGFASNSPCLGKRRVLVWNASADNKRDVLSAITTMAAMVDHRRYHRHPLQVLFHLCSGQPLFWSDTNVTFLAITPPPPLSSHRRHHLRQSHLSRVIFFLIFYTFLLFFHRTLFPLCHPFPLFSRPNRVSIHFAPFLRLFPIVVYLTLQLSSNFIPLTPFGNYLCSPLLSSSSLVLFLSFFLSTFIFTSISFLFSPISCFYTISFSNASSPFIPPPSVFFLFYSRCPSFSLFLTFYSALSFSYLFSVFFLFLSFHFFYHILTFFF</sequence>
<dbReference type="AlphaFoldDB" id="A0A812B4N4"/>
<evidence type="ECO:0000256" key="1">
    <source>
        <dbReference type="SAM" id="Phobius"/>
    </source>
</evidence>
<keyword evidence="1" id="KW-0812">Transmembrane</keyword>
<keyword evidence="1" id="KW-1133">Transmembrane helix</keyword>
<reference evidence="2" key="1">
    <citation type="submission" date="2021-01" db="EMBL/GenBank/DDBJ databases">
        <authorList>
            <person name="Li R."/>
            <person name="Bekaert M."/>
        </authorList>
    </citation>
    <scope>NUCLEOTIDE SEQUENCE</scope>
    <source>
        <strain evidence="2">Farmed</strain>
    </source>
</reference>
<feature type="transmembrane region" description="Helical" evidence="1">
    <location>
        <begin position="20"/>
        <end position="42"/>
    </location>
</feature>
<protein>
    <submittedName>
        <fullName evidence="2">Uncharacterized protein</fullName>
    </submittedName>
</protein>
<organism evidence="2 3">
    <name type="scientific">Acanthosepion pharaonis</name>
    <name type="common">Pharaoh cuttlefish</name>
    <name type="synonym">Sepia pharaonis</name>
    <dbReference type="NCBI Taxonomy" id="158019"/>
    <lineage>
        <taxon>Eukaryota</taxon>
        <taxon>Metazoa</taxon>
        <taxon>Spiralia</taxon>
        <taxon>Lophotrochozoa</taxon>
        <taxon>Mollusca</taxon>
        <taxon>Cephalopoda</taxon>
        <taxon>Coleoidea</taxon>
        <taxon>Decapodiformes</taxon>
        <taxon>Sepiida</taxon>
        <taxon>Sepiina</taxon>
        <taxon>Sepiidae</taxon>
        <taxon>Acanthosepion</taxon>
    </lineage>
</organism>
<feature type="transmembrane region" description="Helical" evidence="1">
    <location>
        <begin position="326"/>
        <end position="346"/>
    </location>
</feature>
<feature type="transmembrane region" description="Helical" evidence="1">
    <location>
        <begin position="295"/>
        <end position="314"/>
    </location>
</feature>
<comment type="caution">
    <text evidence="2">The sequence shown here is derived from an EMBL/GenBank/DDBJ whole genome shotgun (WGS) entry which is preliminary data.</text>
</comment>
<keyword evidence="3" id="KW-1185">Reference proteome</keyword>
<dbReference type="EMBL" id="CAHIKZ030000320">
    <property type="protein sequence ID" value="CAE1168356.1"/>
    <property type="molecule type" value="Genomic_DNA"/>
</dbReference>
<name>A0A812B4N4_ACAPH</name>
<proteinExistence type="predicted"/>
<accession>A0A812B4N4</accession>
<feature type="transmembrane region" description="Helical" evidence="1">
    <location>
        <begin position="63"/>
        <end position="84"/>
    </location>
</feature>
<dbReference type="Proteomes" id="UP000597762">
    <property type="component" value="Unassembled WGS sequence"/>
</dbReference>
<keyword evidence="1" id="KW-0472">Membrane</keyword>
<evidence type="ECO:0000313" key="3">
    <source>
        <dbReference type="Proteomes" id="UP000597762"/>
    </source>
</evidence>